<organism evidence="1 2">
    <name type="scientific">Rangifer tarandus platyrhynchus</name>
    <name type="common">Svalbard reindeer</name>
    <dbReference type="NCBI Taxonomy" id="3082113"/>
    <lineage>
        <taxon>Eukaryota</taxon>
        <taxon>Metazoa</taxon>
        <taxon>Chordata</taxon>
        <taxon>Craniata</taxon>
        <taxon>Vertebrata</taxon>
        <taxon>Euteleostomi</taxon>
        <taxon>Mammalia</taxon>
        <taxon>Eutheria</taxon>
        <taxon>Laurasiatheria</taxon>
        <taxon>Artiodactyla</taxon>
        <taxon>Ruminantia</taxon>
        <taxon>Pecora</taxon>
        <taxon>Cervidae</taxon>
        <taxon>Odocoileinae</taxon>
        <taxon>Rangifer</taxon>
    </lineage>
</organism>
<dbReference type="Proteomes" id="UP001162501">
    <property type="component" value="Chromosome 26"/>
</dbReference>
<dbReference type="EMBL" id="OX596110">
    <property type="protein sequence ID" value="CAN0328452.1"/>
    <property type="molecule type" value="Genomic_DNA"/>
</dbReference>
<reference evidence="1" key="2">
    <citation type="submission" date="2025-03" db="EMBL/GenBank/DDBJ databases">
        <authorList>
            <consortium name="ELIXIR-Norway"/>
            <consortium name="Elixir Norway"/>
        </authorList>
    </citation>
    <scope>NUCLEOTIDE SEQUENCE</scope>
</reference>
<gene>
    <name evidence="1" type="ORF">MRATA1EN22A_LOCUS15746</name>
</gene>
<evidence type="ECO:0000313" key="2">
    <source>
        <dbReference type="Proteomes" id="UP001162501"/>
    </source>
</evidence>
<feature type="non-terminal residue" evidence="1">
    <location>
        <position position="1"/>
    </location>
</feature>
<evidence type="ECO:0000313" key="1">
    <source>
        <dbReference type="EMBL" id="CAN0328452.1"/>
    </source>
</evidence>
<feature type="non-terminal residue" evidence="1">
    <location>
        <position position="107"/>
    </location>
</feature>
<proteinExistence type="predicted"/>
<name>A0AC59ZAX3_RANTA</name>
<accession>A0AC59ZAX3</accession>
<reference evidence="1" key="1">
    <citation type="submission" date="2023-05" db="EMBL/GenBank/DDBJ databases">
        <authorList>
            <consortium name="ELIXIR-Norway"/>
        </authorList>
    </citation>
    <scope>NUCLEOTIDE SEQUENCE</scope>
</reference>
<sequence length="107" mass="12539">EAKDYFANTEERHETEREERRVMRWEGYRRGLSPGFSQAWHVLCRKTKPNGVKRLESAKKEGEEVTLDVFLISSFHRLSVQPGWSTPKAAEEGGHRYPGEEPPRDRR</sequence>
<protein>
    <submittedName>
        <fullName evidence="1">Uncharacterized protein</fullName>
    </submittedName>
</protein>